<sequence length="387" mass="43695">MCQVTSLLVHNLEVATIKEKSRSGNGSAAAAITTPERSSGRLSSSERFTISSIQRSKSTSRTRTTNKDEGNMNLNPTSIRNKQTNTRVQDKKNKDDSFGKILQRGVSPDNNNNVGASKRTSSSVKSPSAWALSPGRWSLGSPIWPQPQTKTSLSVSSGVGGSVNKVLKYFKQKKVSPMQEEEYHQFRVLHNRLLQWRFINARANVAMANVKTMVEIQLFAVWVGIVKLRKIRTEKRVELRKVKDVMKLYKILNGQLYLLSEWAQLERRNQEYVAKLTRKLSAFSNIIPLTYLKVDTGSISDALNAAITVMEDLEPLITKYHTKQVERILYQITELTTTLKEEEEYLQELLILLPIISTSLENEKSIGVHLIQTVMESNTTNYIHGIA</sequence>
<feature type="compositionally biased region" description="Low complexity" evidence="2">
    <location>
        <begin position="117"/>
        <end position="128"/>
    </location>
</feature>
<comment type="similarity">
    <text evidence="1">Belongs to the QWRF family.</text>
</comment>
<feature type="compositionally biased region" description="Low complexity" evidence="2">
    <location>
        <begin position="36"/>
        <end position="63"/>
    </location>
</feature>
<organism evidence="3 4">
    <name type="scientific">Phaseolus angularis</name>
    <name type="common">Azuki bean</name>
    <name type="synonym">Vigna angularis</name>
    <dbReference type="NCBI Taxonomy" id="3914"/>
    <lineage>
        <taxon>Eukaryota</taxon>
        <taxon>Viridiplantae</taxon>
        <taxon>Streptophyta</taxon>
        <taxon>Embryophyta</taxon>
        <taxon>Tracheophyta</taxon>
        <taxon>Spermatophyta</taxon>
        <taxon>Magnoliopsida</taxon>
        <taxon>eudicotyledons</taxon>
        <taxon>Gunneridae</taxon>
        <taxon>Pentapetalae</taxon>
        <taxon>rosids</taxon>
        <taxon>fabids</taxon>
        <taxon>Fabales</taxon>
        <taxon>Fabaceae</taxon>
        <taxon>Papilionoideae</taxon>
        <taxon>50 kb inversion clade</taxon>
        <taxon>NPAAA clade</taxon>
        <taxon>indigoferoid/millettioid clade</taxon>
        <taxon>Phaseoleae</taxon>
        <taxon>Vigna</taxon>
    </lineage>
</organism>
<dbReference type="PANTHER" id="PTHR31807:SF27">
    <property type="entry name" value="QWRF MOTIF-CONTAINING PROTEIN 7"/>
    <property type="match status" value="1"/>
</dbReference>
<evidence type="ECO:0000313" key="4">
    <source>
        <dbReference type="Proteomes" id="UP000743370"/>
    </source>
</evidence>
<reference evidence="3 4" key="1">
    <citation type="submission" date="2020-05" db="EMBL/GenBank/DDBJ databases">
        <title>Vigna angularis (adzuki bean) Var. LongXiaoDou No. 4 denovo assembly.</title>
        <authorList>
            <person name="Xiang H."/>
        </authorList>
    </citation>
    <scope>NUCLEOTIDE SEQUENCE [LARGE SCALE GENOMIC DNA]</scope>
    <source>
        <tissue evidence="3">Leaf</tissue>
    </source>
</reference>
<feature type="compositionally biased region" description="Polar residues" evidence="2">
    <location>
        <begin position="72"/>
        <end position="87"/>
    </location>
</feature>
<gene>
    <name evidence="3" type="ORF">HKW66_Vig0210280</name>
</gene>
<dbReference type="InterPro" id="IPR007573">
    <property type="entry name" value="QWRF"/>
</dbReference>
<comment type="caution">
    <text evidence="3">The sequence shown here is derived from an EMBL/GenBank/DDBJ whole genome shotgun (WGS) entry which is preliminary data.</text>
</comment>
<dbReference type="EMBL" id="JABFOF010000011">
    <property type="protein sequence ID" value="KAG2372104.1"/>
    <property type="molecule type" value="Genomic_DNA"/>
</dbReference>
<name>A0A8T0JHT1_PHAAN</name>
<dbReference type="GO" id="GO:0051225">
    <property type="term" value="P:spindle assembly"/>
    <property type="evidence" value="ECO:0007669"/>
    <property type="project" value="TreeGrafter"/>
</dbReference>
<evidence type="ECO:0000256" key="1">
    <source>
        <dbReference type="ARBA" id="ARBA00010016"/>
    </source>
</evidence>
<dbReference type="Proteomes" id="UP000743370">
    <property type="component" value="Unassembled WGS sequence"/>
</dbReference>
<accession>A0A8T0JHT1</accession>
<proteinExistence type="inferred from homology"/>
<feature type="region of interest" description="Disordered" evidence="2">
    <location>
        <begin position="19"/>
        <end position="129"/>
    </location>
</feature>
<dbReference type="Pfam" id="PF04484">
    <property type="entry name" value="QWRF"/>
    <property type="match status" value="1"/>
</dbReference>
<dbReference type="AlphaFoldDB" id="A0A8T0JHT1"/>
<protein>
    <submittedName>
        <fullName evidence="3">QWRF motif-containing protein</fullName>
    </submittedName>
</protein>
<dbReference type="GO" id="GO:0005880">
    <property type="term" value="C:nuclear microtubule"/>
    <property type="evidence" value="ECO:0007669"/>
    <property type="project" value="TreeGrafter"/>
</dbReference>
<feature type="compositionally biased region" description="Basic and acidic residues" evidence="2">
    <location>
        <begin position="88"/>
        <end position="98"/>
    </location>
</feature>
<evidence type="ECO:0000313" key="3">
    <source>
        <dbReference type="EMBL" id="KAG2372104.1"/>
    </source>
</evidence>
<dbReference type="GO" id="GO:0005737">
    <property type="term" value="C:cytoplasm"/>
    <property type="evidence" value="ECO:0007669"/>
    <property type="project" value="TreeGrafter"/>
</dbReference>
<dbReference type="GO" id="GO:0008017">
    <property type="term" value="F:microtubule binding"/>
    <property type="evidence" value="ECO:0007669"/>
    <property type="project" value="TreeGrafter"/>
</dbReference>
<evidence type="ECO:0000256" key="2">
    <source>
        <dbReference type="SAM" id="MobiDB-lite"/>
    </source>
</evidence>
<dbReference type="PANTHER" id="PTHR31807">
    <property type="entry name" value="AUGMIN FAMILY MEMBER"/>
    <property type="match status" value="1"/>
</dbReference>